<protein>
    <submittedName>
        <fullName evidence="3">EAL and modified HD-GYP domain-containing signal transduction protein</fullName>
    </submittedName>
</protein>
<dbReference type="PROSITE" id="PS51833">
    <property type="entry name" value="HDOD"/>
    <property type="match status" value="1"/>
</dbReference>
<name>A0A1M6BVL5_9CLOT</name>
<feature type="domain" description="EAL" evidence="1">
    <location>
        <begin position="1"/>
        <end position="202"/>
    </location>
</feature>
<dbReference type="PROSITE" id="PS50883">
    <property type="entry name" value="EAL"/>
    <property type="match status" value="1"/>
</dbReference>
<dbReference type="OrthoDB" id="9804751at2"/>
<dbReference type="AlphaFoldDB" id="A0A1M6BVL5"/>
<accession>A0A1M6BVL5</accession>
<dbReference type="EMBL" id="FQZO01000001">
    <property type="protein sequence ID" value="SHI52800.1"/>
    <property type="molecule type" value="Genomic_DNA"/>
</dbReference>
<dbReference type="Pfam" id="PF08668">
    <property type="entry name" value="HDOD"/>
    <property type="match status" value="1"/>
</dbReference>
<sequence>MFIARQPIFNKSMKIYGYELLFRSDSNAKEFRNTSSSSATATVLGGLLEQGINQVVGKTKAFVNFDYDFIMSDTIELINSDTLVIEVLETVKIDYNLIERLKYLRRKGYKIALDDFEESFSSYPIVPIADIIKYDIMLTPLDAITDDVNKALSQNKIILAEKIETDEQFQKAVEMGFHLFQGYFFSRPKIVGSSNARKSSKVQYSRIINELKKEEPSYNTITSIIESDVNLAYSVMRVMSNKKSEDSFNSIKKALIRMGFKELERWINVLMLQDISQAKPVELMKLSLVRSKFSEHVASNSKFKEHIEEVSMMCLFSVLDAILDKPMSEALEGMLLSENVFNALVHREGDFKPICKLIFAYERGDWAEVQKFADIIEIDTALLSKGYLESIQWAAEVLLTFE</sequence>
<evidence type="ECO:0000313" key="3">
    <source>
        <dbReference type="EMBL" id="SHI52800.1"/>
    </source>
</evidence>
<proteinExistence type="predicted"/>
<dbReference type="PANTHER" id="PTHR33525:SF4">
    <property type="entry name" value="CYCLIC DI-GMP PHOSPHODIESTERASE CDGJ"/>
    <property type="match status" value="1"/>
</dbReference>
<dbReference type="InterPro" id="IPR035919">
    <property type="entry name" value="EAL_sf"/>
</dbReference>
<feature type="domain" description="HDOD" evidence="2">
    <location>
        <begin position="197"/>
        <end position="382"/>
    </location>
</feature>
<dbReference type="STRING" id="1121298.SAMN05444401_0912"/>
<dbReference type="SUPFAM" id="SSF109604">
    <property type="entry name" value="HD-domain/PDEase-like"/>
    <property type="match status" value="1"/>
</dbReference>
<evidence type="ECO:0000313" key="4">
    <source>
        <dbReference type="Proteomes" id="UP000184080"/>
    </source>
</evidence>
<dbReference type="PIRSF" id="PIRSF003180">
    <property type="entry name" value="DiGMPpdiest_YuxH"/>
    <property type="match status" value="1"/>
</dbReference>
<reference evidence="3 4" key="1">
    <citation type="submission" date="2016-11" db="EMBL/GenBank/DDBJ databases">
        <authorList>
            <person name="Jaros S."/>
            <person name="Januszkiewicz K."/>
            <person name="Wedrychowicz H."/>
        </authorList>
    </citation>
    <scope>NUCLEOTIDE SEQUENCE [LARGE SCALE GENOMIC DNA]</scope>
    <source>
        <strain evidence="3 4">DSM 21864</strain>
    </source>
</reference>
<evidence type="ECO:0000259" key="2">
    <source>
        <dbReference type="PROSITE" id="PS51833"/>
    </source>
</evidence>
<dbReference type="RefSeq" id="WP_073004042.1">
    <property type="nucleotide sequence ID" value="NZ_FQZO01000001.1"/>
</dbReference>
<organism evidence="3 4">
    <name type="scientific">Clostridium amylolyticum</name>
    <dbReference type="NCBI Taxonomy" id="1121298"/>
    <lineage>
        <taxon>Bacteria</taxon>
        <taxon>Bacillati</taxon>
        <taxon>Bacillota</taxon>
        <taxon>Clostridia</taxon>
        <taxon>Eubacteriales</taxon>
        <taxon>Clostridiaceae</taxon>
        <taxon>Clostridium</taxon>
    </lineage>
</organism>
<dbReference type="InterPro" id="IPR052340">
    <property type="entry name" value="RNase_Y/CdgJ"/>
</dbReference>
<gene>
    <name evidence="3" type="ORF">SAMN05444401_0912</name>
</gene>
<dbReference type="SUPFAM" id="SSF141868">
    <property type="entry name" value="EAL domain-like"/>
    <property type="match status" value="1"/>
</dbReference>
<dbReference type="InterPro" id="IPR013976">
    <property type="entry name" value="HDOD"/>
</dbReference>
<dbReference type="Pfam" id="PF00563">
    <property type="entry name" value="EAL"/>
    <property type="match status" value="1"/>
</dbReference>
<dbReference type="PANTHER" id="PTHR33525">
    <property type="match status" value="1"/>
</dbReference>
<dbReference type="InterPro" id="IPR014408">
    <property type="entry name" value="dGMP_Pdiesterase_EAL/HD-GYP"/>
</dbReference>
<dbReference type="SMART" id="SM00052">
    <property type="entry name" value="EAL"/>
    <property type="match status" value="1"/>
</dbReference>
<dbReference type="Proteomes" id="UP000184080">
    <property type="component" value="Unassembled WGS sequence"/>
</dbReference>
<dbReference type="InterPro" id="IPR001633">
    <property type="entry name" value="EAL_dom"/>
</dbReference>
<dbReference type="Gene3D" id="3.20.20.450">
    <property type="entry name" value="EAL domain"/>
    <property type="match status" value="1"/>
</dbReference>
<evidence type="ECO:0000259" key="1">
    <source>
        <dbReference type="PROSITE" id="PS50883"/>
    </source>
</evidence>
<dbReference type="Gene3D" id="1.10.3210.10">
    <property type="entry name" value="Hypothetical protein af1432"/>
    <property type="match status" value="1"/>
</dbReference>
<keyword evidence="4" id="KW-1185">Reference proteome</keyword>